<evidence type="ECO:0000256" key="9">
    <source>
        <dbReference type="ARBA" id="ARBA00022777"/>
    </source>
</evidence>
<evidence type="ECO:0000313" key="18">
    <source>
        <dbReference type="Proteomes" id="UP000199045"/>
    </source>
</evidence>
<dbReference type="GO" id="GO:0005524">
    <property type="term" value="F:ATP binding"/>
    <property type="evidence" value="ECO:0007669"/>
    <property type="project" value="UniProtKB-KW"/>
</dbReference>
<evidence type="ECO:0000256" key="3">
    <source>
        <dbReference type="ARBA" id="ARBA00012438"/>
    </source>
</evidence>
<keyword evidence="9" id="KW-0418">Kinase</keyword>
<evidence type="ECO:0000256" key="11">
    <source>
        <dbReference type="ARBA" id="ARBA00022989"/>
    </source>
</evidence>
<keyword evidence="5" id="KW-0597">Phosphoprotein</keyword>
<dbReference type="OrthoDB" id="9776727at2"/>
<dbReference type="InterPro" id="IPR005467">
    <property type="entry name" value="His_kinase_dom"/>
</dbReference>
<feature type="transmembrane region" description="Helical" evidence="14">
    <location>
        <begin position="333"/>
        <end position="357"/>
    </location>
</feature>
<dbReference type="CDD" id="cd00075">
    <property type="entry name" value="HATPase"/>
    <property type="match status" value="1"/>
</dbReference>
<organism evidence="17 18">
    <name type="scientific">Chitinophaga filiformis</name>
    <name type="common">Myxococcus filiformis</name>
    <name type="synonym">Flexibacter filiformis</name>
    <dbReference type="NCBI Taxonomy" id="104663"/>
    <lineage>
        <taxon>Bacteria</taxon>
        <taxon>Pseudomonadati</taxon>
        <taxon>Bacteroidota</taxon>
        <taxon>Chitinophagia</taxon>
        <taxon>Chitinophagales</taxon>
        <taxon>Chitinophagaceae</taxon>
        <taxon>Chitinophaga</taxon>
    </lineage>
</organism>
<dbReference type="Gene3D" id="6.10.340.10">
    <property type="match status" value="1"/>
</dbReference>
<feature type="transmembrane region" description="Helical" evidence="14">
    <location>
        <begin position="776"/>
        <end position="800"/>
    </location>
</feature>
<proteinExistence type="predicted"/>
<dbReference type="EC" id="2.7.13.3" evidence="3"/>
<keyword evidence="8" id="KW-0547">Nucleotide-binding</keyword>
<feature type="transmembrane region" description="Helical" evidence="14">
    <location>
        <begin position="15"/>
        <end position="35"/>
    </location>
</feature>
<feature type="transmembrane region" description="Helical" evidence="14">
    <location>
        <begin position="377"/>
        <end position="401"/>
    </location>
</feature>
<keyword evidence="7 14" id="KW-0812">Transmembrane</keyword>
<evidence type="ECO:0000313" key="17">
    <source>
        <dbReference type="EMBL" id="SDH25013.1"/>
    </source>
</evidence>
<evidence type="ECO:0000256" key="5">
    <source>
        <dbReference type="ARBA" id="ARBA00022553"/>
    </source>
</evidence>
<dbReference type="InterPro" id="IPR036097">
    <property type="entry name" value="HisK_dim/P_sf"/>
</dbReference>
<dbReference type="Pfam" id="PF00512">
    <property type="entry name" value="HisKA"/>
    <property type="match status" value="1"/>
</dbReference>
<feature type="transmembrane region" description="Helical" evidence="14">
    <location>
        <begin position="733"/>
        <end position="755"/>
    </location>
</feature>
<dbReference type="AlphaFoldDB" id="A0A1G8AW29"/>
<evidence type="ECO:0000259" key="15">
    <source>
        <dbReference type="PROSITE" id="PS50109"/>
    </source>
</evidence>
<feature type="transmembrane region" description="Helical" evidence="14">
    <location>
        <begin position="251"/>
        <end position="272"/>
    </location>
</feature>
<dbReference type="Gene3D" id="1.10.287.130">
    <property type="match status" value="1"/>
</dbReference>
<keyword evidence="6" id="KW-0808">Transferase</keyword>
<dbReference type="Pfam" id="PF02518">
    <property type="entry name" value="HATPase_c"/>
    <property type="match status" value="1"/>
</dbReference>
<sequence>MLDIKEIRFFFIRHGYLLIIAAWLFTFSFLFSNYWSYYSSPQGVKRSLEKSLWQRELDFQELTSDTTLIEHLFSRDQNEQEAKLLSTKDFYIFAYDSSTASRWLVYWSTNLVLPEEWQEPLTPGIRFLKLKNGYYEVICKKLPGKQPGHERYIVGAIPVMMEYSISNNYLVDHFYDKPALGLEYTVHLKPPGIPVLNGQDLILFYLYYDRTLDAGPPNLLSVILRVLGCICVLIFINLFAAMLARQKNPMYGFFFLLAVILCCRTLSYFYPFPFNLRALNIFTPLIYAKDEVFRSLGDLLINVLLGFWLLLFFREHVKTIKPPIVKNHWQQRLVIILASFIMYVVGEFLSELIRSLVIDSRISFDVANPFSLNEYSLIGFMILGFIAFSFLFFSQIINYLLNELTNFRHRTKYIFLAAVGVVWLTFRLQNPEIYYSVAMVIWLIIYVVLLDVLSYRFENSLATVPFLFWLFLLTITTSAVLVYYNDQKELSLRERMAVELSKQKDPYVEMLLTDVTRQMEEDELLQLFFQQSTSSTGRNMPRSTLENELKQKYFKGYLGRFNVTFYAFNEYFEPIYGGDTSTFPALSRRMLMGSELIGNELYYNERSFNDYSYIGRKDFYNNGMPSGYLIYELTPAVINTQRLYPELLVDGEIFDPEKESSTAYSYAIYDQGQLVSNNNDFAFPVKLYGVDIPKEDITVQSEKGFSRLIYKASKDKVVIVVKENRSFVEFITLFAYMFCLFLLIIAVYRVLDLLVKARMRIGNLKALINISIRKKVYGTIIFIVVFAFIILGLTTILFFIDRSERENKERLSRTINEVSHDVEKVFADQRMFDDLEDLYDPIFQASLTSAIGEIADERALDINIYDRDGNLQVTTQPLITEKGLLSKKINPDAFVQLYREPKIQWIQKEKIGSMKYLSGYAPLRSNGEIFAYLNVPYFATQTELNQQISNFLVALINFNAFIFLIAGLLALLITNSITKSFSLVTEKLRHVSLGQQNDEIEWEKDDEIGALVKEYNKMVRKLEVSAARLAKSEREGAWREMARQVAHEIKNPLTPMKLSIQYLQRAIDNDAPNVKQLSHNVAHTLVEQIEHLANIASDFSAFSRIDEANSEVLLLNEVLHSLKDLYQSHENCNIHFASPGRAYYIFADKTQMNRLFTNLLQNAVQALPEGRVGHVTIAMEEFEEGWVVVSVEDNGEGIPPEIQPKIFVPNFTTKNSGTGLGLAMCKNIVEQARGEIWFETQLTVGTTFYVRLPLEKV</sequence>
<evidence type="ECO:0000256" key="8">
    <source>
        <dbReference type="ARBA" id="ARBA00022741"/>
    </source>
</evidence>
<dbReference type="SUPFAM" id="SSF55874">
    <property type="entry name" value="ATPase domain of HSP90 chaperone/DNA topoisomerase II/histidine kinase"/>
    <property type="match status" value="1"/>
</dbReference>
<feature type="transmembrane region" description="Helical" evidence="14">
    <location>
        <begin position="951"/>
        <end position="973"/>
    </location>
</feature>
<dbReference type="RefSeq" id="WP_143011630.1">
    <property type="nucleotide sequence ID" value="NZ_FNBN01000010.1"/>
</dbReference>
<feature type="domain" description="HAMP" evidence="16">
    <location>
        <begin position="975"/>
        <end position="1027"/>
    </location>
</feature>
<dbReference type="STRING" id="104663.SAMN04488121_1108"/>
<evidence type="ECO:0000256" key="1">
    <source>
        <dbReference type="ARBA" id="ARBA00000085"/>
    </source>
</evidence>
<feature type="transmembrane region" description="Helical" evidence="14">
    <location>
        <begin position="292"/>
        <end position="313"/>
    </location>
</feature>
<name>A0A1G8AW29_CHIFI</name>
<dbReference type="CDD" id="cd00082">
    <property type="entry name" value="HisKA"/>
    <property type="match status" value="1"/>
</dbReference>
<dbReference type="PANTHER" id="PTHR45528:SF1">
    <property type="entry name" value="SENSOR HISTIDINE KINASE CPXA"/>
    <property type="match status" value="1"/>
</dbReference>
<keyword evidence="13 14" id="KW-0472">Membrane</keyword>
<dbReference type="Proteomes" id="UP000199045">
    <property type="component" value="Unassembled WGS sequence"/>
</dbReference>
<feature type="transmembrane region" description="Helical" evidence="14">
    <location>
        <begin position="434"/>
        <end position="454"/>
    </location>
</feature>
<evidence type="ECO:0000256" key="13">
    <source>
        <dbReference type="ARBA" id="ARBA00023136"/>
    </source>
</evidence>
<evidence type="ECO:0000256" key="4">
    <source>
        <dbReference type="ARBA" id="ARBA00022475"/>
    </source>
</evidence>
<dbReference type="InterPro" id="IPR004358">
    <property type="entry name" value="Sig_transdc_His_kin-like_C"/>
</dbReference>
<dbReference type="GO" id="GO:0005886">
    <property type="term" value="C:plasma membrane"/>
    <property type="evidence" value="ECO:0007669"/>
    <property type="project" value="UniProtKB-SubCell"/>
</dbReference>
<evidence type="ECO:0000256" key="12">
    <source>
        <dbReference type="ARBA" id="ARBA00023012"/>
    </source>
</evidence>
<evidence type="ECO:0000256" key="14">
    <source>
        <dbReference type="SAM" id="Phobius"/>
    </source>
</evidence>
<dbReference type="SMART" id="SM00387">
    <property type="entry name" value="HATPase_c"/>
    <property type="match status" value="1"/>
</dbReference>
<keyword evidence="10" id="KW-0067">ATP-binding</keyword>
<evidence type="ECO:0000259" key="16">
    <source>
        <dbReference type="PROSITE" id="PS50885"/>
    </source>
</evidence>
<keyword evidence="12" id="KW-0902">Two-component regulatory system</keyword>
<reference evidence="17 18" key="1">
    <citation type="submission" date="2016-10" db="EMBL/GenBank/DDBJ databases">
        <authorList>
            <person name="de Groot N.N."/>
        </authorList>
    </citation>
    <scope>NUCLEOTIDE SEQUENCE [LARGE SCALE GENOMIC DNA]</scope>
    <source>
        <strain evidence="17 18">DSM 527</strain>
    </source>
</reference>
<dbReference type="SUPFAM" id="SSF47384">
    <property type="entry name" value="Homodimeric domain of signal transducing histidine kinase"/>
    <property type="match status" value="1"/>
</dbReference>
<dbReference type="GO" id="GO:0000155">
    <property type="term" value="F:phosphorelay sensor kinase activity"/>
    <property type="evidence" value="ECO:0007669"/>
    <property type="project" value="InterPro"/>
</dbReference>
<dbReference type="InterPro" id="IPR050398">
    <property type="entry name" value="HssS/ArlS-like"/>
</dbReference>
<feature type="domain" description="Histidine kinase" evidence="15">
    <location>
        <begin position="1044"/>
        <end position="1256"/>
    </location>
</feature>
<comment type="catalytic activity">
    <reaction evidence="1">
        <text>ATP + protein L-histidine = ADP + protein N-phospho-L-histidine.</text>
        <dbReference type="EC" id="2.7.13.3"/>
    </reaction>
</comment>
<gene>
    <name evidence="17" type="ORF">SAMN04488121_1108</name>
</gene>
<dbReference type="Gene3D" id="3.30.565.10">
    <property type="entry name" value="Histidine kinase-like ATPase, C-terminal domain"/>
    <property type="match status" value="1"/>
</dbReference>
<dbReference type="EMBL" id="FNBN01000010">
    <property type="protein sequence ID" value="SDH25013.1"/>
    <property type="molecule type" value="Genomic_DNA"/>
</dbReference>
<feature type="transmembrane region" description="Helical" evidence="14">
    <location>
        <begin position="222"/>
        <end position="244"/>
    </location>
</feature>
<comment type="subcellular location">
    <subcellularLocation>
        <location evidence="2">Cell membrane</location>
        <topology evidence="2">Multi-pass membrane protein</topology>
    </subcellularLocation>
</comment>
<feature type="transmembrane region" description="Helical" evidence="14">
    <location>
        <begin position="466"/>
        <end position="484"/>
    </location>
</feature>
<dbReference type="PROSITE" id="PS50109">
    <property type="entry name" value="HIS_KIN"/>
    <property type="match status" value="1"/>
</dbReference>
<accession>A0A1G8AW29</accession>
<keyword evidence="4" id="KW-1003">Cell membrane</keyword>
<dbReference type="PANTHER" id="PTHR45528">
    <property type="entry name" value="SENSOR HISTIDINE KINASE CPXA"/>
    <property type="match status" value="1"/>
</dbReference>
<dbReference type="InterPro" id="IPR036890">
    <property type="entry name" value="HATPase_C_sf"/>
</dbReference>
<keyword evidence="11 14" id="KW-1133">Transmembrane helix</keyword>
<evidence type="ECO:0000256" key="6">
    <source>
        <dbReference type="ARBA" id="ARBA00022679"/>
    </source>
</evidence>
<evidence type="ECO:0000256" key="7">
    <source>
        <dbReference type="ARBA" id="ARBA00022692"/>
    </source>
</evidence>
<dbReference type="PROSITE" id="PS50885">
    <property type="entry name" value="HAMP"/>
    <property type="match status" value="1"/>
</dbReference>
<dbReference type="SMART" id="SM00388">
    <property type="entry name" value="HisKA"/>
    <property type="match status" value="1"/>
</dbReference>
<protein>
    <recommendedName>
        <fullName evidence="3">histidine kinase</fullName>
        <ecNumber evidence="3">2.7.13.3</ecNumber>
    </recommendedName>
</protein>
<dbReference type="InterPro" id="IPR003594">
    <property type="entry name" value="HATPase_dom"/>
</dbReference>
<evidence type="ECO:0000256" key="10">
    <source>
        <dbReference type="ARBA" id="ARBA00022840"/>
    </source>
</evidence>
<evidence type="ECO:0000256" key="2">
    <source>
        <dbReference type="ARBA" id="ARBA00004651"/>
    </source>
</evidence>
<dbReference type="InterPro" id="IPR003661">
    <property type="entry name" value="HisK_dim/P_dom"/>
</dbReference>
<dbReference type="PRINTS" id="PR00344">
    <property type="entry name" value="BCTRLSENSOR"/>
</dbReference>
<dbReference type="InterPro" id="IPR003660">
    <property type="entry name" value="HAMP_dom"/>
</dbReference>